<dbReference type="KEGG" id="cprt:FIC82_001020"/>
<evidence type="ECO:0000256" key="6">
    <source>
        <dbReference type="PIRSR" id="PIRSR613078-3"/>
    </source>
</evidence>
<comment type="function">
    <text evidence="7">Catalyzes the interconversion of 2-phosphoglycerate and 3-phosphoglycerate.</text>
</comment>
<evidence type="ECO:0000256" key="2">
    <source>
        <dbReference type="ARBA" id="ARBA00023152"/>
    </source>
</evidence>
<feature type="active site" description="Proton donor/acceptor" evidence="4">
    <location>
        <position position="123"/>
    </location>
</feature>
<keyword evidence="3 9" id="KW-0413">Isomerase</keyword>
<keyword evidence="2" id="KW-0324">Glycolysis</keyword>
<evidence type="ECO:0000256" key="1">
    <source>
        <dbReference type="ARBA" id="ARBA00006717"/>
    </source>
</evidence>
<dbReference type="InterPro" id="IPR001345">
    <property type="entry name" value="PG/BPGM_mutase_AS"/>
</dbReference>
<dbReference type="CDD" id="cd07067">
    <property type="entry name" value="HP_PGM_like"/>
    <property type="match status" value="1"/>
</dbReference>
<dbReference type="AlphaFoldDB" id="A0A6M5UBS3"/>
<evidence type="ECO:0000256" key="8">
    <source>
        <dbReference type="SAM" id="MobiDB-lite"/>
    </source>
</evidence>
<feature type="compositionally biased region" description="Low complexity" evidence="8">
    <location>
        <begin position="1"/>
        <end position="23"/>
    </location>
</feature>
<gene>
    <name evidence="9" type="ORF">FIC82_001020</name>
</gene>
<evidence type="ECO:0000313" key="10">
    <source>
        <dbReference type="Proteomes" id="UP000451354"/>
    </source>
</evidence>
<dbReference type="SMART" id="SM00855">
    <property type="entry name" value="PGAM"/>
    <property type="match status" value="1"/>
</dbReference>
<dbReference type="InterPro" id="IPR005952">
    <property type="entry name" value="Phosphogly_mut1"/>
</dbReference>
<dbReference type="GO" id="GO:0006096">
    <property type="term" value="P:glycolytic process"/>
    <property type="evidence" value="ECO:0007669"/>
    <property type="project" value="UniProtKB-UniPathway"/>
</dbReference>
<protein>
    <recommendedName>
        <fullName evidence="7">2,3-bisphosphoglycerate-dependent phosphoglycerate mutase</fullName>
        <ecNumber evidence="7">5.4.2.11</ecNumber>
    </recommendedName>
</protein>
<dbReference type="NCBIfam" id="TIGR01258">
    <property type="entry name" value="pgm_1"/>
    <property type="match status" value="1"/>
</dbReference>
<evidence type="ECO:0000256" key="5">
    <source>
        <dbReference type="PIRSR" id="PIRSR613078-2"/>
    </source>
</evidence>
<feature type="binding site" evidence="5">
    <location>
        <begin position="53"/>
        <end position="54"/>
    </location>
    <ligand>
        <name>substrate</name>
    </ligand>
</feature>
<evidence type="ECO:0000256" key="3">
    <source>
        <dbReference type="ARBA" id="ARBA00023235"/>
    </source>
</evidence>
<proteinExistence type="inferred from homology"/>
<accession>A0A6M5UBS3</accession>
<comment type="catalytic activity">
    <reaction evidence="7">
        <text>(2R)-2-phosphoglycerate = (2R)-3-phosphoglycerate</text>
        <dbReference type="Rhea" id="RHEA:15901"/>
        <dbReference type="ChEBI" id="CHEBI:58272"/>
        <dbReference type="ChEBI" id="CHEBI:58289"/>
        <dbReference type="EC" id="5.4.2.11"/>
    </reaction>
</comment>
<feature type="binding site" evidence="5">
    <location>
        <position position="97"/>
    </location>
    <ligand>
        <name>substrate</name>
    </ligand>
</feature>
<dbReference type="Proteomes" id="UP000451354">
    <property type="component" value="Chromosome"/>
</dbReference>
<dbReference type="Gene3D" id="3.40.50.1240">
    <property type="entry name" value="Phosphoglycerate mutase-like"/>
    <property type="match status" value="1"/>
</dbReference>
<feature type="binding site" evidence="5">
    <location>
        <begin position="40"/>
        <end position="47"/>
    </location>
    <ligand>
        <name>substrate</name>
    </ligand>
</feature>
<dbReference type="PROSITE" id="PS00175">
    <property type="entry name" value="PG_MUTASE"/>
    <property type="match status" value="1"/>
</dbReference>
<comment type="similarity">
    <text evidence="1">Belongs to the phosphoglycerate mutase family. BPG-dependent PGAM subfamily.</text>
</comment>
<dbReference type="Pfam" id="PF00300">
    <property type="entry name" value="His_Phos_1"/>
    <property type="match status" value="2"/>
</dbReference>
<sequence length="291" mass="30814">MVSSSDRSSGASPGPADGSSDGSSDGGADGRSRGTLVLVRHGQSTYNAGDRFTGLLDVPLSDVGVAEAGRAARLLADAVAREPALVPRRVVTSPLVRASTTAAIVADALPGPPPLAVEWRLVERHYGAFTDKPRDVVRRDYGEAAYWRYRRSYLHRPPPLAADDPARPLVDDTLLRLPDAARAALRPDAESLADVVERLRPFWAATREALARGEAVLVVGHGNSLRALSVLVDDLTPEEVQDLDVPTGHPLVHRFTAGTDGALVPEVRGGTYLDAHGAEHALGDLRSRGGT</sequence>
<organism evidence="9 10">
    <name type="scientific">Cellulosimicrobium protaetiae</name>
    <dbReference type="NCBI Taxonomy" id="2587808"/>
    <lineage>
        <taxon>Bacteria</taxon>
        <taxon>Bacillati</taxon>
        <taxon>Actinomycetota</taxon>
        <taxon>Actinomycetes</taxon>
        <taxon>Micrococcales</taxon>
        <taxon>Promicromonosporaceae</taxon>
        <taxon>Cellulosimicrobium</taxon>
    </lineage>
</organism>
<feature type="region of interest" description="Disordered" evidence="8">
    <location>
        <begin position="1"/>
        <end position="32"/>
    </location>
</feature>
<comment type="pathway">
    <text evidence="7">Carbohydrate degradation; glycolysis; pyruvate from D-glyceraldehyde 3-phosphate: step 3/5.</text>
</comment>
<dbReference type="OrthoDB" id="5142151at2"/>
<evidence type="ECO:0000313" key="9">
    <source>
        <dbReference type="EMBL" id="QJW34992.1"/>
    </source>
</evidence>
<feature type="binding site" evidence="5">
    <location>
        <begin position="150"/>
        <end position="151"/>
    </location>
    <ligand>
        <name>substrate</name>
    </ligand>
</feature>
<dbReference type="SUPFAM" id="SSF53254">
    <property type="entry name" value="Phosphoglycerate mutase-like"/>
    <property type="match status" value="1"/>
</dbReference>
<dbReference type="RefSeq" id="WP_154797221.1">
    <property type="nucleotide sequence ID" value="NZ_CP052757.1"/>
</dbReference>
<dbReference type="PANTHER" id="PTHR11931">
    <property type="entry name" value="PHOSPHOGLYCERATE MUTASE"/>
    <property type="match status" value="1"/>
</dbReference>
<dbReference type="EMBL" id="CP052757">
    <property type="protein sequence ID" value="QJW34992.1"/>
    <property type="molecule type" value="Genomic_DNA"/>
</dbReference>
<feature type="active site" description="Tele-phosphohistidine intermediate" evidence="4">
    <location>
        <position position="41"/>
    </location>
</feature>
<dbReference type="InterPro" id="IPR013078">
    <property type="entry name" value="His_Pase_superF_clade-1"/>
</dbReference>
<dbReference type="InterPro" id="IPR029033">
    <property type="entry name" value="His_PPase_superfam"/>
</dbReference>
<keyword evidence="10" id="KW-1185">Reference proteome</keyword>
<name>A0A6M5UBS3_9MICO</name>
<reference evidence="9 10" key="1">
    <citation type="journal article" date="2022" name="Int. J. Syst. Evol. Microbiol.">
        <title>Cellulosimicrobium protaetiae sp. nov., isolated from the gut of the larva of Protaetia brevitarsis seulensis.</title>
        <authorList>
            <person name="Le Han H."/>
            <person name="Nguyen T.T.H."/>
            <person name="Li Z."/>
            <person name="Shin N.R."/>
            <person name="Kim S.G."/>
        </authorList>
    </citation>
    <scope>NUCLEOTIDE SEQUENCE [LARGE SCALE GENOMIC DNA]</scope>
    <source>
        <strain evidence="9 10">BI34</strain>
    </source>
</reference>
<dbReference type="EC" id="5.4.2.11" evidence="7"/>
<evidence type="ECO:0000256" key="4">
    <source>
        <dbReference type="PIRSR" id="PIRSR613078-1"/>
    </source>
</evidence>
<feature type="binding site" evidence="5">
    <location>
        <begin position="222"/>
        <end position="223"/>
    </location>
    <ligand>
        <name>substrate</name>
    </ligand>
</feature>
<feature type="binding site" evidence="5">
    <location>
        <begin position="123"/>
        <end position="126"/>
    </location>
    <ligand>
        <name>substrate</name>
    </ligand>
</feature>
<feature type="site" description="Transition state stabilizer" evidence="6">
    <location>
        <position position="221"/>
    </location>
</feature>
<dbReference type="GO" id="GO:0004619">
    <property type="term" value="F:phosphoglycerate mutase activity"/>
    <property type="evidence" value="ECO:0007669"/>
    <property type="project" value="UniProtKB-EC"/>
</dbReference>
<dbReference type="UniPathway" id="UPA00109">
    <property type="reaction ID" value="UER00186"/>
</dbReference>
<evidence type="ECO:0000256" key="7">
    <source>
        <dbReference type="RuleBase" id="RU004512"/>
    </source>
</evidence>